<comment type="caution">
    <text evidence="4">The sequence shown here is derived from an EMBL/GenBank/DDBJ whole genome shotgun (WGS) entry which is preliminary data.</text>
</comment>
<evidence type="ECO:0000259" key="3">
    <source>
        <dbReference type="Pfam" id="PF00535"/>
    </source>
</evidence>
<gene>
    <name evidence="4" type="ORF">HMPREF2086_00523</name>
</gene>
<accession>V8CCP2</accession>
<keyword evidence="1" id="KW-0328">Glycosyltransferase</keyword>
<dbReference type="OrthoDB" id="5372349at2"/>
<dbReference type="eggNOG" id="COG1216">
    <property type="taxonomic scope" value="Bacteria"/>
</dbReference>
<dbReference type="RefSeq" id="WP_023927238.1">
    <property type="nucleotide sequence ID" value="NZ_KI669454.1"/>
</dbReference>
<dbReference type="Gene3D" id="3.90.550.10">
    <property type="entry name" value="Spore Coat Polysaccharide Biosynthesis Protein SpsA, Chain A"/>
    <property type="match status" value="1"/>
</dbReference>
<evidence type="ECO:0000313" key="5">
    <source>
        <dbReference type="Proteomes" id="UP000018731"/>
    </source>
</evidence>
<reference evidence="4 5" key="1">
    <citation type="journal article" date="2014" name="Genome Announc.">
        <title>Draft genome sequences of six enterohepatic helicobacter species isolated from humans and one from rhesus macaques.</title>
        <authorList>
            <person name="Shen Z."/>
            <person name="Sheh A."/>
            <person name="Young S.K."/>
            <person name="Abouelliel A."/>
            <person name="Ward D.V."/>
            <person name="Earl A.M."/>
            <person name="Fox J.G."/>
        </authorList>
    </citation>
    <scope>NUCLEOTIDE SEQUENCE [LARGE SCALE GENOMIC DNA]</scope>
    <source>
        <strain evidence="4 5">MIT 99-5501</strain>
    </source>
</reference>
<dbReference type="EMBL" id="AZJI01000001">
    <property type="protein sequence ID" value="ETD25188.1"/>
    <property type="molecule type" value="Genomic_DNA"/>
</dbReference>
<feature type="domain" description="Glycosyltransferase 2-like" evidence="3">
    <location>
        <begin position="6"/>
        <end position="168"/>
    </location>
</feature>
<dbReference type="Pfam" id="PF00535">
    <property type="entry name" value="Glycos_transf_2"/>
    <property type="match status" value="1"/>
</dbReference>
<sequence length="353" mass="41196">MQPKVSIVIPCYNVERYVRECMQSVVSQTLQDTEIICINDGSTDSTGAILREFARQDSRINLIEQSNGGYGVAVNRGIAQARGEYIGIVESDDFINPTMYEKLYTKAKQTNVELVKCNFFVYDSHSLEKNHTYNPKYQDLNLAPNYAFNPREEFKQIFIFHASIWTGLYKANFVKNIKFYETAGAAYQDFPFAMEVLATVPKMYIIKEPLYHYRTELGQGNSMQAEPKKLMRHIEATLQAREALLKNSLIDELKEEFFYGASLCNYDFFKKQNAKNRAIYAKRMHEVFALYKNPQFKYFEPKIKKWVQTIMAGKVPKLPFKELRRRVFRLRIRNGEIHFKLGNFEIKKGFANV</sequence>
<keyword evidence="2" id="KW-0808">Transferase</keyword>
<evidence type="ECO:0000313" key="4">
    <source>
        <dbReference type="EMBL" id="ETD25188.1"/>
    </source>
</evidence>
<dbReference type="PATRIC" id="fig|1357400.3.peg.715"/>
<dbReference type="PANTHER" id="PTHR22916:SF51">
    <property type="entry name" value="GLYCOSYLTRANSFERASE EPSH-RELATED"/>
    <property type="match status" value="1"/>
</dbReference>
<protein>
    <recommendedName>
        <fullName evidence="3">Glycosyltransferase 2-like domain-containing protein</fullName>
    </recommendedName>
</protein>
<dbReference type="GO" id="GO:0016758">
    <property type="term" value="F:hexosyltransferase activity"/>
    <property type="evidence" value="ECO:0007669"/>
    <property type="project" value="UniProtKB-ARBA"/>
</dbReference>
<dbReference type="SUPFAM" id="SSF53448">
    <property type="entry name" value="Nucleotide-diphospho-sugar transferases"/>
    <property type="match status" value="1"/>
</dbReference>
<organism evidence="4 5">
    <name type="scientific">Helicobacter macacae MIT 99-5501</name>
    <dbReference type="NCBI Taxonomy" id="1357400"/>
    <lineage>
        <taxon>Bacteria</taxon>
        <taxon>Pseudomonadati</taxon>
        <taxon>Campylobacterota</taxon>
        <taxon>Epsilonproteobacteria</taxon>
        <taxon>Campylobacterales</taxon>
        <taxon>Helicobacteraceae</taxon>
        <taxon>Helicobacter</taxon>
    </lineage>
</organism>
<evidence type="ECO:0000256" key="2">
    <source>
        <dbReference type="ARBA" id="ARBA00022679"/>
    </source>
</evidence>
<dbReference type="PANTHER" id="PTHR22916">
    <property type="entry name" value="GLYCOSYLTRANSFERASE"/>
    <property type="match status" value="1"/>
</dbReference>
<dbReference type="STRING" id="1357400.HMPREF2086_00523"/>
<name>V8CCP2_9HELI</name>
<dbReference type="AlphaFoldDB" id="V8CCP2"/>
<dbReference type="InterPro" id="IPR029044">
    <property type="entry name" value="Nucleotide-diphossugar_trans"/>
</dbReference>
<dbReference type="InterPro" id="IPR001173">
    <property type="entry name" value="Glyco_trans_2-like"/>
</dbReference>
<dbReference type="CDD" id="cd00761">
    <property type="entry name" value="Glyco_tranf_GTA_type"/>
    <property type="match status" value="1"/>
</dbReference>
<dbReference type="Proteomes" id="UP000018731">
    <property type="component" value="Unassembled WGS sequence"/>
</dbReference>
<proteinExistence type="predicted"/>
<dbReference type="HOGENOM" id="CLU_025996_25_1_7"/>
<evidence type="ECO:0000256" key="1">
    <source>
        <dbReference type="ARBA" id="ARBA00022676"/>
    </source>
</evidence>
<keyword evidence="5" id="KW-1185">Reference proteome</keyword>